<accession>A0AAP3XSS1</accession>
<dbReference type="AlphaFoldDB" id="A0AAP3XSS1"/>
<proteinExistence type="predicted"/>
<dbReference type="InterPro" id="IPR028098">
    <property type="entry name" value="Glyco_trans_4-like_N"/>
</dbReference>
<dbReference type="EMBL" id="JARGEQ010000126">
    <property type="protein sequence ID" value="MDF1587369.1"/>
    <property type="molecule type" value="Genomic_DNA"/>
</dbReference>
<keyword evidence="2" id="KW-0328">Glycosyltransferase</keyword>
<dbReference type="GO" id="GO:0016757">
    <property type="term" value="F:glycosyltransferase activity"/>
    <property type="evidence" value="ECO:0007669"/>
    <property type="project" value="UniProtKB-KW"/>
</dbReference>
<feature type="domain" description="Glycosyltransferase subfamily 4-like N-terminal" evidence="1">
    <location>
        <begin position="35"/>
        <end position="176"/>
    </location>
</feature>
<dbReference type="Gene3D" id="3.40.50.2000">
    <property type="entry name" value="Glycogen Phosphorylase B"/>
    <property type="match status" value="2"/>
</dbReference>
<sequence length="414" mass="44724">MTGGPVLAGAEPGGAGRRALLLAPQPFYAERGTPIAVRYVLEALSALGWEADLLTFPMGSEVAIDQVRIHRVGNPLRLATVPVGFSFGKLALDALLARDLRRLLQSRHYDVIHAVEEAALIATFVNGRSGPPLIYDMASSLPESLAEKPLFSRWPVQAVARAMERRMLSRASFVICSAGLIGRVRRMAPGVPAREWRFPAPPGARTDDAAPALREELGLDPSWRIALYGGNFASYQGVGMLAEAAHRLMSRRKDLALVLVGAADEEEARAWRERLGPELAPRVRVLRRQPRERVASFTALADILVSPRSSGTNFPLKLFDYLATGKPILATDIEAHRTVLTEELALLVPPSPAGLARGLELLLDEPARGARLAAAGRAFATRHLSWPRFVALVNEVYEAALVSGARQQAAGSAA</sequence>
<dbReference type="Proteomes" id="UP001301140">
    <property type="component" value="Unassembled WGS sequence"/>
</dbReference>
<gene>
    <name evidence="2" type="ORF">PZ740_13360</name>
</gene>
<dbReference type="Pfam" id="PF13692">
    <property type="entry name" value="Glyco_trans_1_4"/>
    <property type="match status" value="1"/>
</dbReference>
<protein>
    <submittedName>
        <fullName evidence="2">Glycosyltransferase</fullName>
        <ecNumber evidence="2">2.4.-.-</ecNumber>
    </submittedName>
</protein>
<dbReference type="SUPFAM" id="SSF53756">
    <property type="entry name" value="UDP-Glycosyltransferase/glycogen phosphorylase"/>
    <property type="match status" value="1"/>
</dbReference>
<keyword evidence="3" id="KW-1185">Reference proteome</keyword>
<dbReference type="PANTHER" id="PTHR12526">
    <property type="entry name" value="GLYCOSYLTRANSFERASE"/>
    <property type="match status" value="1"/>
</dbReference>
<dbReference type="Pfam" id="PF13439">
    <property type="entry name" value="Glyco_transf_4"/>
    <property type="match status" value="1"/>
</dbReference>
<name>A0AAP3XSS1_9PROT</name>
<keyword evidence="2" id="KW-0808">Transferase</keyword>
<evidence type="ECO:0000313" key="3">
    <source>
        <dbReference type="Proteomes" id="UP001301140"/>
    </source>
</evidence>
<organism evidence="2 3">
    <name type="scientific">Marinimicrococcus flavescens</name>
    <dbReference type="NCBI Taxonomy" id="3031815"/>
    <lineage>
        <taxon>Bacteria</taxon>
        <taxon>Pseudomonadati</taxon>
        <taxon>Pseudomonadota</taxon>
        <taxon>Alphaproteobacteria</taxon>
        <taxon>Geminicoccales</taxon>
        <taxon>Geminicoccaceae</taxon>
        <taxon>Marinimicrococcus</taxon>
    </lineage>
</organism>
<comment type="caution">
    <text evidence="2">The sequence shown here is derived from an EMBL/GenBank/DDBJ whole genome shotgun (WGS) entry which is preliminary data.</text>
</comment>
<dbReference type="RefSeq" id="WP_327789787.1">
    <property type="nucleotide sequence ID" value="NZ_JARGEQ010000126.1"/>
</dbReference>
<reference evidence="2 3" key="1">
    <citation type="submission" date="2023-03" db="EMBL/GenBank/DDBJ databases">
        <title>YIM 152171 draft genome.</title>
        <authorList>
            <person name="Yang Z."/>
        </authorList>
    </citation>
    <scope>NUCLEOTIDE SEQUENCE [LARGE SCALE GENOMIC DNA]</scope>
    <source>
        <strain evidence="2 3">YIM 152171</strain>
    </source>
</reference>
<evidence type="ECO:0000259" key="1">
    <source>
        <dbReference type="Pfam" id="PF13439"/>
    </source>
</evidence>
<evidence type="ECO:0000313" key="2">
    <source>
        <dbReference type="EMBL" id="MDF1587369.1"/>
    </source>
</evidence>
<dbReference type="EC" id="2.4.-.-" evidence="2"/>